<feature type="region of interest" description="Disordered" evidence="1">
    <location>
        <begin position="413"/>
        <end position="439"/>
    </location>
</feature>
<feature type="domain" description="DUF4365" evidence="2">
    <location>
        <begin position="15"/>
        <end position="145"/>
    </location>
</feature>
<evidence type="ECO:0000259" key="2">
    <source>
        <dbReference type="Pfam" id="PF14280"/>
    </source>
</evidence>
<accession>A0ABY1V1C6</accession>
<gene>
    <name evidence="3" type="ORF">CBM2605_A260055</name>
</gene>
<proteinExistence type="predicted"/>
<evidence type="ECO:0000256" key="1">
    <source>
        <dbReference type="SAM" id="MobiDB-lite"/>
    </source>
</evidence>
<reference evidence="3 4" key="1">
    <citation type="submission" date="2018-01" db="EMBL/GenBank/DDBJ databases">
        <authorList>
            <person name="Clerissi C."/>
        </authorList>
    </citation>
    <scope>NUCLEOTIDE SEQUENCE [LARGE SCALE GENOMIC DNA]</scope>
    <source>
        <strain evidence="3">Cupriavidus taiwanensis STM 6082</strain>
    </source>
</reference>
<sequence length="439" mass="49868">MSEKKLTDSQLLGTQGTGLIELTVSRMGLVWRPTAQHDAGIDGEIEIRDAANGRMTGMLLKVQSKAVSEFKNETDAGFDYWPDSRDMGYWLGHSVPVVLIVSRPSTNECYWQVIKPPTEGGEKRLRFVKARDVLDESSKGRLIEVAQAASPRGVAPALVKRETLVSNLLPVTKLPERLYLAETPYRTAKDLGAALREANLRLEFVLKNERILAVRDLTEPRYQNLCDRGTVEDFGVKEWAASPDADRQRDFVNLINSCLREKLRSMPEALRFDKATKCFFFPPSESKTPYDYAYRGDKKATAREVFKELRNKQKKHLMGFRHSAMKAQFYRFGGDWYLEVTPTYFFTKNGIEQSKWHEDWLKGIKELEKNGAIRGQLMMWADLLRNPPGLFDEGYPFLDFGPPASFGIDRGIDDNAWTSSDSDDKQQSDTPSAPLFELG</sequence>
<evidence type="ECO:0000313" key="3">
    <source>
        <dbReference type="EMBL" id="SOZ36216.1"/>
    </source>
</evidence>
<dbReference type="EMBL" id="OFTC01000019">
    <property type="protein sequence ID" value="SOZ36216.1"/>
    <property type="molecule type" value="Genomic_DNA"/>
</dbReference>
<dbReference type="Proteomes" id="UP000256710">
    <property type="component" value="Unassembled WGS sequence"/>
</dbReference>
<protein>
    <recommendedName>
        <fullName evidence="2">DUF4365 domain-containing protein</fullName>
    </recommendedName>
</protein>
<evidence type="ECO:0000313" key="4">
    <source>
        <dbReference type="Proteomes" id="UP000256710"/>
    </source>
</evidence>
<organism evidence="3 4">
    <name type="scientific">Cupriavidus neocaledonicus</name>
    <dbReference type="NCBI Taxonomy" id="1040979"/>
    <lineage>
        <taxon>Bacteria</taxon>
        <taxon>Pseudomonadati</taxon>
        <taxon>Pseudomonadota</taxon>
        <taxon>Betaproteobacteria</taxon>
        <taxon>Burkholderiales</taxon>
        <taxon>Burkholderiaceae</taxon>
        <taxon>Cupriavidus</taxon>
    </lineage>
</organism>
<dbReference type="RefSeq" id="WP_018005262.1">
    <property type="nucleotide sequence ID" value="NZ_AQUR01000087.1"/>
</dbReference>
<dbReference type="Pfam" id="PF14280">
    <property type="entry name" value="DUF4365"/>
    <property type="match status" value="1"/>
</dbReference>
<name>A0ABY1V1C6_9BURK</name>
<keyword evidence="4" id="KW-1185">Reference proteome</keyword>
<dbReference type="InterPro" id="IPR025375">
    <property type="entry name" value="DUF4365"/>
</dbReference>
<comment type="caution">
    <text evidence="3">The sequence shown here is derived from an EMBL/GenBank/DDBJ whole genome shotgun (WGS) entry which is preliminary data.</text>
</comment>